<comment type="similarity">
    <text evidence="2">Belongs to the sphingosine N-acyltransferase family.</text>
</comment>
<feature type="compositionally biased region" description="Acidic residues" evidence="7">
    <location>
        <begin position="501"/>
        <end position="518"/>
    </location>
</feature>
<feature type="transmembrane region" description="Helical" evidence="8">
    <location>
        <begin position="338"/>
        <end position="356"/>
    </location>
</feature>
<dbReference type="Proteomes" id="UP000807716">
    <property type="component" value="Unassembled WGS sequence"/>
</dbReference>
<evidence type="ECO:0000256" key="1">
    <source>
        <dbReference type="ARBA" id="ARBA00004141"/>
    </source>
</evidence>
<dbReference type="GO" id="GO:0050291">
    <property type="term" value="F:sphingosine N-acyltransferase activity"/>
    <property type="evidence" value="ECO:0007669"/>
    <property type="project" value="InterPro"/>
</dbReference>
<evidence type="ECO:0000256" key="8">
    <source>
        <dbReference type="SAM" id="Phobius"/>
    </source>
</evidence>
<feature type="transmembrane region" description="Helical" evidence="8">
    <location>
        <begin position="311"/>
        <end position="331"/>
    </location>
</feature>
<keyword evidence="3 6" id="KW-0812">Transmembrane</keyword>
<feature type="region of interest" description="Disordered" evidence="7">
    <location>
        <begin position="218"/>
        <end position="251"/>
    </location>
</feature>
<comment type="subcellular location">
    <subcellularLocation>
        <location evidence="1">Membrane</location>
        <topology evidence="1">Multi-pass membrane protein</topology>
    </subcellularLocation>
</comment>
<dbReference type="SMART" id="SM00724">
    <property type="entry name" value="TLC"/>
    <property type="match status" value="1"/>
</dbReference>
<feature type="region of interest" description="Disordered" evidence="7">
    <location>
        <begin position="480"/>
        <end position="556"/>
    </location>
</feature>
<keyword evidence="5 6" id="KW-0472">Membrane</keyword>
<evidence type="ECO:0000313" key="11">
    <source>
        <dbReference type="Proteomes" id="UP000807716"/>
    </source>
</evidence>
<dbReference type="PANTHER" id="PTHR12560:SF0">
    <property type="entry name" value="LD18904P"/>
    <property type="match status" value="1"/>
</dbReference>
<dbReference type="PROSITE" id="PS50922">
    <property type="entry name" value="TLC"/>
    <property type="match status" value="1"/>
</dbReference>
<feature type="compositionally biased region" description="Acidic residues" evidence="7">
    <location>
        <begin position="482"/>
        <end position="494"/>
    </location>
</feature>
<sequence>MTKDAQRPQISARERSNSFRRKASIDSATGQPYHYDHRRTSHHDPTRGRDPTPPPSIPHKDRTSLATLITQYQLEGSATIVLAMLGAHILLTSLAAHNVSWTSIDWVGHLTALIPPFLWTNSFKGSSDPHPLSSPSSSSASSLSWIAKAFTLQYERPVVNPATGVLEKVEYGKGWDDAYMVLLWILIWTGVREWVMTRCLIPLGRYFKVGEPPVNVGKRTKDENEAKAMRKGGGGKKQTTQSSSRTARRAKDEHIRQGKLLRFAEQGWLVLYDGCMWTFGMIQLYHAPYWGNTKHFWLDYPKTHLSATFKWYYLIQLAFWLQQLFLALVGIEKRRKDFAEFLVHHIITCLLVSFSYSFNLTSIGHAVLCAMDFSDIVLSACKMLKYMHKDQIADVGFVIFVITWIASRHYYYGLIIYSAWTEPMVYAKMGWDPSRGMYFTENVLNGFLFLLIALYAVLIFWLILIFRVVIKVLKGENSEDVRSEDEAEEEEVEVADPTGNIEEEEEDEMDVEDMEEVTFEVTKTIPYAPVDPSADLPQGIKLRSSYNTQDEPLRSA</sequence>
<keyword evidence="4 8" id="KW-1133">Transmembrane helix</keyword>
<dbReference type="InterPro" id="IPR006634">
    <property type="entry name" value="TLC-dom"/>
</dbReference>
<dbReference type="EMBL" id="JAAAJB010000308">
    <property type="protein sequence ID" value="KAG0258791.1"/>
    <property type="molecule type" value="Genomic_DNA"/>
</dbReference>
<reference evidence="10" key="1">
    <citation type="journal article" date="2020" name="Fungal Divers.">
        <title>Resolving the Mortierellaceae phylogeny through synthesis of multi-gene phylogenetics and phylogenomics.</title>
        <authorList>
            <person name="Vandepol N."/>
            <person name="Liber J."/>
            <person name="Desiro A."/>
            <person name="Na H."/>
            <person name="Kennedy M."/>
            <person name="Barry K."/>
            <person name="Grigoriev I.V."/>
            <person name="Miller A.N."/>
            <person name="O'Donnell K."/>
            <person name="Stajich J.E."/>
            <person name="Bonito G."/>
        </authorList>
    </citation>
    <scope>NUCLEOTIDE SEQUENCE</scope>
    <source>
        <strain evidence="10">BC1065</strain>
    </source>
</reference>
<accession>A0A9P6Q3N0</accession>
<evidence type="ECO:0000313" key="10">
    <source>
        <dbReference type="EMBL" id="KAG0258791.1"/>
    </source>
</evidence>
<evidence type="ECO:0000256" key="6">
    <source>
        <dbReference type="PROSITE-ProRule" id="PRU00205"/>
    </source>
</evidence>
<comment type="caution">
    <text evidence="10">The sequence shown here is derived from an EMBL/GenBank/DDBJ whole genome shotgun (WGS) entry which is preliminary data.</text>
</comment>
<proteinExistence type="inferred from homology"/>
<evidence type="ECO:0000256" key="7">
    <source>
        <dbReference type="SAM" id="MobiDB-lite"/>
    </source>
</evidence>
<evidence type="ECO:0000256" key="4">
    <source>
        <dbReference type="ARBA" id="ARBA00022989"/>
    </source>
</evidence>
<dbReference type="OrthoDB" id="537032at2759"/>
<organism evidence="10 11">
    <name type="scientific">Actinomortierella ambigua</name>
    <dbReference type="NCBI Taxonomy" id="1343610"/>
    <lineage>
        <taxon>Eukaryota</taxon>
        <taxon>Fungi</taxon>
        <taxon>Fungi incertae sedis</taxon>
        <taxon>Mucoromycota</taxon>
        <taxon>Mortierellomycotina</taxon>
        <taxon>Mortierellomycetes</taxon>
        <taxon>Mortierellales</taxon>
        <taxon>Mortierellaceae</taxon>
        <taxon>Actinomortierella</taxon>
    </lineage>
</organism>
<evidence type="ECO:0000256" key="5">
    <source>
        <dbReference type="ARBA" id="ARBA00023136"/>
    </source>
</evidence>
<evidence type="ECO:0000256" key="3">
    <source>
        <dbReference type="ARBA" id="ARBA00022692"/>
    </source>
</evidence>
<evidence type="ECO:0000256" key="2">
    <source>
        <dbReference type="ARBA" id="ARBA00009808"/>
    </source>
</evidence>
<dbReference type="GO" id="GO:0016020">
    <property type="term" value="C:membrane"/>
    <property type="evidence" value="ECO:0007669"/>
    <property type="project" value="UniProtKB-SubCell"/>
</dbReference>
<feature type="region of interest" description="Disordered" evidence="7">
    <location>
        <begin position="1"/>
        <end position="61"/>
    </location>
</feature>
<feature type="compositionally biased region" description="Basic and acidic residues" evidence="7">
    <location>
        <begin position="1"/>
        <end position="17"/>
    </location>
</feature>
<feature type="domain" description="TLC" evidence="9">
    <location>
        <begin position="269"/>
        <end position="474"/>
    </location>
</feature>
<keyword evidence="11" id="KW-1185">Reference proteome</keyword>
<dbReference type="PANTHER" id="PTHR12560">
    <property type="entry name" value="LONGEVITY ASSURANCE FACTOR 1 LAG1"/>
    <property type="match status" value="1"/>
</dbReference>
<name>A0A9P6Q3N0_9FUNG</name>
<feature type="compositionally biased region" description="Basic and acidic residues" evidence="7">
    <location>
        <begin position="219"/>
        <end position="228"/>
    </location>
</feature>
<evidence type="ECO:0000259" key="9">
    <source>
        <dbReference type="PROSITE" id="PS50922"/>
    </source>
</evidence>
<feature type="transmembrane region" description="Helical" evidence="8">
    <location>
        <begin position="269"/>
        <end position="291"/>
    </location>
</feature>
<dbReference type="GO" id="GO:0046513">
    <property type="term" value="P:ceramide biosynthetic process"/>
    <property type="evidence" value="ECO:0007669"/>
    <property type="project" value="InterPro"/>
</dbReference>
<gene>
    <name evidence="10" type="primary">LAG1_2</name>
    <name evidence="10" type="ORF">DFQ27_004427</name>
</gene>
<feature type="transmembrane region" description="Helical" evidence="8">
    <location>
        <begin position="447"/>
        <end position="470"/>
    </location>
</feature>
<dbReference type="Pfam" id="PF03798">
    <property type="entry name" value="TRAM_LAG1_CLN8"/>
    <property type="match status" value="1"/>
</dbReference>
<dbReference type="InterPro" id="IPR016439">
    <property type="entry name" value="Lag1/Lac1-like"/>
</dbReference>
<protein>
    <submittedName>
        <fullName evidence="10">Sphingosine N-acyltransferase lag1</fullName>
    </submittedName>
</protein>
<feature type="transmembrane region" description="Helical" evidence="8">
    <location>
        <begin position="392"/>
        <end position="411"/>
    </location>
</feature>
<dbReference type="AlphaFoldDB" id="A0A9P6Q3N0"/>